<dbReference type="Proteomes" id="UP000887565">
    <property type="component" value="Unplaced"/>
</dbReference>
<protein>
    <submittedName>
        <fullName evidence="2">Uncharacterized protein</fullName>
    </submittedName>
</protein>
<name>A0A915HI75_ROMCU</name>
<accession>A0A915HI75</accession>
<evidence type="ECO:0000313" key="2">
    <source>
        <dbReference type="WBParaSite" id="nRc.2.0.1.t01707-RA"/>
    </source>
</evidence>
<dbReference type="WBParaSite" id="nRc.2.0.1.t01707-RA">
    <property type="protein sequence ID" value="nRc.2.0.1.t01707-RA"/>
    <property type="gene ID" value="nRc.2.0.1.g01707"/>
</dbReference>
<organism evidence="1 2">
    <name type="scientific">Romanomermis culicivorax</name>
    <name type="common">Nematode worm</name>
    <dbReference type="NCBI Taxonomy" id="13658"/>
    <lineage>
        <taxon>Eukaryota</taxon>
        <taxon>Metazoa</taxon>
        <taxon>Ecdysozoa</taxon>
        <taxon>Nematoda</taxon>
        <taxon>Enoplea</taxon>
        <taxon>Dorylaimia</taxon>
        <taxon>Mermithida</taxon>
        <taxon>Mermithoidea</taxon>
        <taxon>Mermithidae</taxon>
        <taxon>Romanomermis</taxon>
    </lineage>
</organism>
<keyword evidence="1" id="KW-1185">Reference proteome</keyword>
<dbReference type="AlphaFoldDB" id="A0A915HI75"/>
<proteinExistence type="predicted"/>
<evidence type="ECO:0000313" key="1">
    <source>
        <dbReference type="Proteomes" id="UP000887565"/>
    </source>
</evidence>
<sequence>MPEVVEGPFPDLSVEFHTSGYEINRHYKPVMKVGLKAASTGDAIAELKRSVNVCFDSAPSMIVMNSDAKIKISSSDIFELKKS</sequence>
<reference evidence="2" key="1">
    <citation type="submission" date="2022-11" db="UniProtKB">
        <authorList>
            <consortium name="WormBaseParasite"/>
        </authorList>
    </citation>
    <scope>IDENTIFICATION</scope>
</reference>